<dbReference type="Pfam" id="PF00293">
    <property type="entry name" value="NUDIX"/>
    <property type="match status" value="1"/>
</dbReference>
<dbReference type="PANTHER" id="PTHR12992">
    <property type="entry name" value="NUDIX HYDROLASE"/>
    <property type="match status" value="1"/>
</dbReference>
<feature type="domain" description="Nudix hydrolase" evidence="8">
    <location>
        <begin position="28"/>
        <end position="174"/>
    </location>
</feature>
<evidence type="ECO:0000313" key="9">
    <source>
        <dbReference type="EMBL" id="NRF67438.1"/>
    </source>
</evidence>
<protein>
    <submittedName>
        <fullName evidence="9">CoA pyrophosphatase</fullName>
    </submittedName>
</protein>
<dbReference type="PROSITE" id="PS00893">
    <property type="entry name" value="NUDIX_BOX"/>
    <property type="match status" value="1"/>
</dbReference>
<comment type="cofactor">
    <cofactor evidence="1">
        <name>Mn(2+)</name>
        <dbReference type="ChEBI" id="CHEBI:29035"/>
    </cofactor>
</comment>
<dbReference type="CDD" id="cd03426">
    <property type="entry name" value="NUDIX_CoAse_Nudt7"/>
    <property type="match status" value="1"/>
</dbReference>
<evidence type="ECO:0000256" key="2">
    <source>
        <dbReference type="ARBA" id="ARBA00001946"/>
    </source>
</evidence>
<dbReference type="PANTHER" id="PTHR12992:SF11">
    <property type="entry name" value="MITOCHONDRIAL COENZYME A DIPHOSPHATASE NUDT8"/>
    <property type="match status" value="1"/>
</dbReference>
<organism evidence="9 10">
    <name type="scientific">Pseudaquabacterium terrae</name>
    <dbReference type="NCBI Taxonomy" id="2732868"/>
    <lineage>
        <taxon>Bacteria</taxon>
        <taxon>Pseudomonadati</taxon>
        <taxon>Pseudomonadota</taxon>
        <taxon>Betaproteobacteria</taxon>
        <taxon>Burkholderiales</taxon>
        <taxon>Sphaerotilaceae</taxon>
        <taxon>Pseudaquabacterium</taxon>
    </lineage>
</organism>
<reference evidence="9 10" key="1">
    <citation type="submission" date="2020-05" db="EMBL/GenBank/DDBJ databases">
        <title>Aquincola sp. isolate from soil.</title>
        <authorList>
            <person name="Han J."/>
            <person name="Kim D.-U."/>
        </authorList>
    </citation>
    <scope>NUCLEOTIDE SEQUENCE [LARGE SCALE GENOMIC DNA]</scope>
    <source>
        <strain evidence="9 10">S2</strain>
    </source>
</reference>
<evidence type="ECO:0000259" key="8">
    <source>
        <dbReference type="PROSITE" id="PS51462"/>
    </source>
</evidence>
<dbReference type="EMBL" id="JABRWJ010000003">
    <property type="protein sequence ID" value="NRF67438.1"/>
    <property type="molecule type" value="Genomic_DNA"/>
</dbReference>
<keyword evidence="5" id="KW-0460">Magnesium</keyword>
<dbReference type="PRINTS" id="PR00502">
    <property type="entry name" value="NUDIXFAMILY"/>
</dbReference>
<evidence type="ECO:0000256" key="1">
    <source>
        <dbReference type="ARBA" id="ARBA00001936"/>
    </source>
</evidence>
<comment type="cofactor">
    <cofactor evidence="2">
        <name>Mg(2+)</name>
        <dbReference type="ChEBI" id="CHEBI:18420"/>
    </cofactor>
</comment>
<dbReference type="InterPro" id="IPR020476">
    <property type="entry name" value="Nudix_hydrolase"/>
</dbReference>
<dbReference type="Proteomes" id="UP000737171">
    <property type="component" value="Unassembled WGS sequence"/>
</dbReference>
<evidence type="ECO:0000256" key="4">
    <source>
        <dbReference type="ARBA" id="ARBA00022801"/>
    </source>
</evidence>
<dbReference type="RefSeq" id="WP_173122552.1">
    <property type="nucleotide sequence ID" value="NZ_JABRWJ010000003.1"/>
</dbReference>
<comment type="caution">
    <text evidence="9">The sequence shown here is derived from an EMBL/GenBank/DDBJ whole genome shotgun (WGS) entry which is preliminary data.</text>
</comment>
<dbReference type="SUPFAM" id="SSF55811">
    <property type="entry name" value="Nudix"/>
    <property type="match status" value="1"/>
</dbReference>
<dbReference type="PROSITE" id="PS51462">
    <property type="entry name" value="NUDIX"/>
    <property type="match status" value="1"/>
</dbReference>
<evidence type="ECO:0000256" key="7">
    <source>
        <dbReference type="RuleBase" id="RU003476"/>
    </source>
</evidence>
<evidence type="ECO:0000313" key="10">
    <source>
        <dbReference type="Proteomes" id="UP000737171"/>
    </source>
</evidence>
<dbReference type="InterPro" id="IPR015797">
    <property type="entry name" value="NUDIX_hydrolase-like_dom_sf"/>
</dbReference>
<comment type="similarity">
    <text evidence="7">Belongs to the Nudix hydrolase family.</text>
</comment>
<keyword evidence="3" id="KW-0479">Metal-binding</keyword>
<keyword evidence="10" id="KW-1185">Reference proteome</keyword>
<dbReference type="Gene3D" id="3.90.79.10">
    <property type="entry name" value="Nucleoside Triphosphate Pyrophosphohydrolase"/>
    <property type="match status" value="1"/>
</dbReference>
<evidence type="ECO:0000256" key="6">
    <source>
        <dbReference type="ARBA" id="ARBA00023211"/>
    </source>
</evidence>
<dbReference type="InterPro" id="IPR020084">
    <property type="entry name" value="NUDIX_hydrolase_CS"/>
</dbReference>
<name>A0ABX2EFR1_9BURK</name>
<sequence length="219" mass="23701">MRADAALQALLRERLAAWPRQAIDVAALRHAAVALVLIDEGDGAHLPGVAEPPAWSDEAALLVTLRAATLRRHGGQFALPGGRIDDGETPEQAALRELAEEVDLRLDDDAVLGRLDDYATRSGYVITPVVLWGGAARDLRGNPDEVASIHRIPIAELQRPDAPLLTQEAPGESPVLRMPVGDGWIAAPTAALLYQFREVCIEGRPTRVAHFGQPRFAWQ</sequence>
<keyword evidence="6" id="KW-0464">Manganese</keyword>
<proteinExistence type="inferred from homology"/>
<gene>
    <name evidence="9" type="ORF">HLB44_10620</name>
</gene>
<dbReference type="InterPro" id="IPR000086">
    <property type="entry name" value="NUDIX_hydrolase_dom"/>
</dbReference>
<evidence type="ECO:0000256" key="5">
    <source>
        <dbReference type="ARBA" id="ARBA00022842"/>
    </source>
</evidence>
<keyword evidence="4 7" id="KW-0378">Hydrolase</keyword>
<accession>A0ABX2EFR1</accession>
<evidence type="ECO:0000256" key="3">
    <source>
        <dbReference type="ARBA" id="ARBA00022723"/>
    </source>
</evidence>
<dbReference type="InterPro" id="IPR045121">
    <property type="entry name" value="CoAse"/>
</dbReference>